<dbReference type="CDD" id="cd18178">
    <property type="entry name" value="ATP-synt_Vo_c_ATP6F_rpt2"/>
    <property type="match status" value="1"/>
</dbReference>
<dbReference type="GO" id="GO:0005774">
    <property type="term" value="C:vacuolar membrane"/>
    <property type="evidence" value="ECO:0007669"/>
    <property type="project" value="UniProtKB-ARBA"/>
</dbReference>
<evidence type="ECO:0000256" key="9">
    <source>
        <dbReference type="ARBA" id="ARBA00046480"/>
    </source>
</evidence>
<evidence type="ECO:0000256" key="7">
    <source>
        <dbReference type="ARBA" id="ARBA00023136"/>
    </source>
</evidence>
<dbReference type="GO" id="GO:0033179">
    <property type="term" value="C:proton-transporting V-type ATPase, V0 domain"/>
    <property type="evidence" value="ECO:0007669"/>
    <property type="project" value="InterPro"/>
</dbReference>
<dbReference type="InterPro" id="IPR000245">
    <property type="entry name" value="ATPase_proteolipid_csu"/>
</dbReference>
<sequence>VNDAFFAYLGSFLCFMLNAIGTTKGMLAISRTCAGSSIFNPKIGSKSLVGVIICEGNLLCGIVISYFIFNSIPYESKNLKDASYILFSAGTITGAVGFASSFATGIICAAICVMDAKEPKLFSKLVFYEFIAGSLGVMGIGIGFLIKERIKMFV</sequence>
<dbReference type="InterPro" id="IPR002379">
    <property type="entry name" value="ATPase_proteolipid_c-like_dom"/>
</dbReference>
<dbReference type="OMA" id="MVNVACG"/>
<keyword evidence="3 10" id="KW-0813">Transport</keyword>
<dbReference type="Proteomes" id="UP000011185">
    <property type="component" value="Unassembled WGS sequence"/>
</dbReference>
<evidence type="ECO:0000256" key="10">
    <source>
        <dbReference type="RuleBase" id="RU363060"/>
    </source>
</evidence>
<dbReference type="PRINTS" id="PR00122">
    <property type="entry name" value="VACATPASE"/>
</dbReference>
<gene>
    <name evidence="12" type="ORF">THOM_1792</name>
</gene>
<evidence type="ECO:0000256" key="6">
    <source>
        <dbReference type="ARBA" id="ARBA00023065"/>
    </source>
</evidence>
<feature type="transmembrane region" description="Helical" evidence="10">
    <location>
        <begin position="48"/>
        <end position="69"/>
    </location>
</feature>
<keyword evidence="12" id="KW-0378">Hydrolase</keyword>
<feature type="transmembrane region" description="Helical" evidence="10">
    <location>
        <begin position="6"/>
        <end position="27"/>
    </location>
</feature>
<evidence type="ECO:0000256" key="5">
    <source>
        <dbReference type="ARBA" id="ARBA00022989"/>
    </source>
</evidence>
<dbReference type="OrthoDB" id="10264021at2759"/>
<dbReference type="SUPFAM" id="SSF81333">
    <property type="entry name" value="F1F0 ATP synthase subunit C"/>
    <property type="match status" value="1"/>
</dbReference>
<comment type="function">
    <text evidence="8">Proton-conducting pore forming subunit of the V0 complex of vacuolar(H+)-ATPase (V-ATPase), a multisubunit enzyme composed of a peripheral complex (V1) that hydrolyzes ATP and a membrane integral complex (V0) that translocates protons. V-ATPase is responsible for acidifying and maintaining the pH of intracellular compartments.</text>
</comment>
<dbReference type="STRING" id="72359.L7JVG9"/>
<dbReference type="Gene3D" id="1.20.120.610">
    <property type="entry name" value="lithium bound rotor ring of v- atpase"/>
    <property type="match status" value="1"/>
</dbReference>
<evidence type="ECO:0000313" key="13">
    <source>
        <dbReference type="Proteomes" id="UP000011185"/>
    </source>
</evidence>
<evidence type="ECO:0000313" key="12">
    <source>
        <dbReference type="EMBL" id="ELQ75295.1"/>
    </source>
</evidence>
<feature type="non-terminal residue" evidence="12">
    <location>
        <position position="1"/>
    </location>
</feature>
<evidence type="ECO:0000256" key="8">
    <source>
        <dbReference type="ARBA" id="ARBA00045519"/>
    </source>
</evidence>
<protein>
    <submittedName>
        <fullName evidence="12">H+-or Na+-translocating F-type, V-type and A-type ATPase (F-ATPase) Superfamily</fullName>
        <ecNumber evidence="12">3.6.3.14</ecNumber>
    </submittedName>
</protein>
<dbReference type="GO" id="GO:0046961">
    <property type="term" value="F:proton-transporting ATPase activity, rotational mechanism"/>
    <property type="evidence" value="ECO:0007669"/>
    <property type="project" value="InterPro"/>
</dbReference>
<feature type="transmembrane region" description="Helical" evidence="10">
    <location>
        <begin position="125"/>
        <end position="146"/>
    </location>
</feature>
<dbReference type="VEuPathDB" id="MicrosporidiaDB:THOM_1792"/>
<dbReference type="EMBL" id="JH993974">
    <property type="protein sequence ID" value="ELQ75295.1"/>
    <property type="molecule type" value="Genomic_DNA"/>
</dbReference>
<keyword evidence="6 10" id="KW-0406">Ion transport</keyword>
<organism evidence="12 13">
    <name type="scientific">Trachipleistophora hominis</name>
    <name type="common">Microsporidian parasite</name>
    <dbReference type="NCBI Taxonomy" id="72359"/>
    <lineage>
        <taxon>Eukaryota</taxon>
        <taxon>Fungi</taxon>
        <taxon>Fungi incertae sedis</taxon>
        <taxon>Microsporidia</taxon>
        <taxon>Pleistophoridae</taxon>
        <taxon>Trachipleistophora</taxon>
    </lineage>
</organism>
<feature type="domain" description="V-ATPase proteolipid subunit C-like" evidence="11">
    <location>
        <begin position="9"/>
        <end position="68"/>
    </location>
</feature>
<evidence type="ECO:0000256" key="3">
    <source>
        <dbReference type="ARBA" id="ARBA00022448"/>
    </source>
</evidence>
<feature type="domain" description="V-ATPase proteolipid subunit C-like" evidence="11">
    <location>
        <begin position="87"/>
        <end position="146"/>
    </location>
</feature>
<evidence type="ECO:0000256" key="4">
    <source>
        <dbReference type="ARBA" id="ARBA00022692"/>
    </source>
</evidence>
<reference evidence="12 13" key="1">
    <citation type="journal article" date="2012" name="PLoS Pathog.">
        <title>The genome of the obligate intracellular parasite Trachipleistophora hominis: new insights into microsporidian genome dynamics and reductive evolution.</title>
        <authorList>
            <person name="Heinz E."/>
            <person name="Williams T.A."/>
            <person name="Nakjang S."/>
            <person name="Noel C.J."/>
            <person name="Swan D.C."/>
            <person name="Goldberg A.V."/>
            <person name="Harris S.R."/>
            <person name="Weinmaier T."/>
            <person name="Markert S."/>
            <person name="Becher D."/>
            <person name="Bernhardt J."/>
            <person name="Dagan T."/>
            <person name="Hacker C."/>
            <person name="Lucocq J.M."/>
            <person name="Schweder T."/>
            <person name="Rattei T."/>
            <person name="Hall N."/>
            <person name="Hirt R.P."/>
            <person name="Embley T.M."/>
        </authorList>
    </citation>
    <scope>NUCLEOTIDE SEQUENCE [LARGE SCALE GENOMIC DNA]</scope>
</reference>
<comment type="subunit">
    <text evidence="9 10">V-ATPase is a heteromultimeric enzyme composed of a peripheral catalytic V1 complex (components A to H) attached to an integral membrane V0 proton pore complex (components: a, c, c', c'', d, e, f and VOA1). The decameric c-ring forms the proton-conducting pore, and is composed of eight proteolipid subunits c, one subunit c' and one subunit c''.</text>
</comment>
<comment type="subcellular location">
    <subcellularLocation>
        <location evidence="1">Membrane</location>
        <topology evidence="1">Multi-pass membrane protein</topology>
    </subcellularLocation>
</comment>
<proteinExistence type="inferred from homology"/>
<accession>L7JVG9</accession>
<dbReference type="Pfam" id="PF00137">
    <property type="entry name" value="ATP-synt_C"/>
    <property type="match status" value="2"/>
</dbReference>
<dbReference type="InParanoid" id="L7JVG9"/>
<dbReference type="GO" id="GO:0016787">
    <property type="term" value="F:hydrolase activity"/>
    <property type="evidence" value="ECO:0007669"/>
    <property type="project" value="UniProtKB-KW"/>
</dbReference>
<evidence type="ECO:0000259" key="11">
    <source>
        <dbReference type="Pfam" id="PF00137"/>
    </source>
</evidence>
<dbReference type="FunCoup" id="L7JVG9">
    <property type="interactions" value="59"/>
</dbReference>
<comment type="function">
    <text evidence="10">Proton-conducting pore forming of the V0 complex of vacuolar(H+)-ATPase (V-ATPase), a multisubunit enzyme composed of a peripheral complex (V1) that hydrolyzes ATP and a membrane integral complex (V0) that translocates protons. V-ATPase is responsible for acidifying and maintaining the pH of intracellular compartments.</text>
</comment>
<dbReference type="EC" id="3.6.3.14" evidence="12"/>
<comment type="similarity">
    <text evidence="2 10">Belongs to the V-ATPase proteolipid subunit family.</text>
</comment>
<feature type="transmembrane region" description="Helical" evidence="10">
    <location>
        <begin position="84"/>
        <end position="113"/>
    </location>
</feature>
<dbReference type="PANTHER" id="PTHR10263">
    <property type="entry name" value="V-TYPE PROTON ATPASE PROTEOLIPID SUBUNIT"/>
    <property type="match status" value="1"/>
</dbReference>
<keyword evidence="5 10" id="KW-1133">Transmembrane helix</keyword>
<keyword evidence="13" id="KW-1185">Reference proteome</keyword>
<dbReference type="AlphaFoldDB" id="L7JVG9"/>
<name>L7JVG9_TRAHO</name>
<evidence type="ECO:0000256" key="1">
    <source>
        <dbReference type="ARBA" id="ARBA00004141"/>
    </source>
</evidence>
<dbReference type="HOGENOM" id="CLU_107724_0_0_1"/>
<keyword evidence="7 10" id="KW-0472">Membrane</keyword>
<evidence type="ECO:0000256" key="2">
    <source>
        <dbReference type="ARBA" id="ARBA00007296"/>
    </source>
</evidence>
<dbReference type="InterPro" id="IPR035921">
    <property type="entry name" value="F/V-ATP_Csub_sf"/>
</dbReference>
<keyword evidence="4 10" id="KW-0812">Transmembrane</keyword>